<comment type="similarity">
    <text evidence="2">Belongs to the PPP phosphatase family. PP-1 subfamily.</text>
</comment>
<evidence type="ECO:0000256" key="2">
    <source>
        <dbReference type="ARBA" id="ARBA00005333"/>
    </source>
</evidence>
<evidence type="ECO:0000256" key="10">
    <source>
        <dbReference type="SAM" id="MobiDB-lite"/>
    </source>
</evidence>
<reference evidence="13 14" key="1">
    <citation type="submission" date="2015-07" db="EMBL/GenBank/DDBJ databases">
        <title>The genome of Habropoda laboriosa.</title>
        <authorList>
            <person name="Pan H."/>
            <person name="Kapheim K."/>
        </authorList>
    </citation>
    <scope>NUCLEOTIDE SEQUENCE [LARGE SCALE GENOMIC DNA]</scope>
    <source>
        <strain evidence="13">0110345459</strain>
    </source>
</reference>
<dbReference type="Proteomes" id="UP000053825">
    <property type="component" value="Unassembled WGS sequence"/>
</dbReference>
<dbReference type="PROSITE" id="PS00125">
    <property type="entry name" value="SER_THR_PHOSPHATASE"/>
    <property type="match status" value="1"/>
</dbReference>
<dbReference type="FunFam" id="3.60.21.10:FF:000004">
    <property type="entry name" value="Serine/threonine-protein phosphatase"/>
    <property type="match status" value="1"/>
</dbReference>
<dbReference type="PRINTS" id="PR00114">
    <property type="entry name" value="STPHPHTASE"/>
</dbReference>
<feature type="region of interest" description="Disordered" evidence="10">
    <location>
        <begin position="618"/>
        <end position="640"/>
    </location>
</feature>
<keyword evidence="4 9" id="KW-0378">Hydrolase</keyword>
<dbReference type="PANTHER" id="PTHR11668">
    <property type="entry name" value="SERINE/THREONINE PROTEIN PHOSPHATASE"/>
    <property type="match status" value="1"/>
</dbReference>
<dbReference type="PANTHER" id="PTHR11668:SF300">
    <property type="entry name" value="SERINE_THREONINE-PROTEIN PHOSPHATASE"/>
    <property type="match status" value="1"/>
</dbReference>
<comment type="catalytic activity">
    <reaction evidence="8 9">
        <text>O-phospho-L-threonyl-[protein] + H2O = L-threonyl-[protein] + phosphate</text>
        <dbReference type="Rhea" id="RHEA:47004"/>
        <dbReference type="Rhea" id="RHEA-COMP:11060"/>
        <dbReference type="Rhea" id="RHEA-COMP:11605"/>
        <dbReference type="ChEBI" id="CHEBI:15377"/>
        <dbReference type="ChEBI" id="CHEBI:30013"/>
        <dbReference type="ChEBI" id="CHEBI:43474"/>
        <dbReference type="ChEBI" id="CHEBI:61977"/>
        <dbReference type="EC" id="3.1.3.16"/>
    </reaction>
</comment>
<keyword evidence="5" id="KW-0904">Protein phosphatase</keyword>
<dbReference type="EMBL" id="KQ414934">
    <property type="protein sequence ID" value="KOC59264.1"/>
    <property type="molecule type" value="Genomic_DNA"/>
</dbReference>
<dbReference type="InterPro" id="IPR029052">
    <property type="entry name" value="Metallo-depent_PP-like"/>
</dbReference>
<evidence type="ECO:0000256" key="3">
    <source>
        <dbReference type="ARBA" id="ARBA00022723"/>
    </source>
</evidence>
<evidence type="ECO:0000256" key="4">
    <source>
        <dbReference type="ARBA" id="ARBA00022801"/>
    </source>
</evidence>
<comment type="catalytic activity">
    <reaction evidence="7">
        <text>O-phospho-L-seryl-[protein] + H2O = L-seryl-[protein] + phosphate</text>
        <dbReference type="Rhea" id="RHEA:20629"/>
        <dbReference type="Rhea" id="RHEA-COMP:9863"/>
        <dbReference type="Rhea" id="RHEA-COMP:11604"/>
        <dbReference type="ChEBI" id="CHEBI:15377"/>
        <dbReference type="ChEBI" id="CHEBI:29999"/>
        <dbReference type="ChEBI" id="CHEBI:43474"/>
        <dbReference type="ChEBI" id="CHEBI:83421"/>
        <dbReference type="EC" id="3.1.3.16"/>
    </reaction>
</comment>
<keyword evidence="14" id="KW-1185">Reference proteome</keyword>
<dbReference type="GO" id="GO:0030514">
    <property type="term" value="P:negative regulation of BMP signaling pathway"/>
    <property type="evidence" value="ECO:0007669"/>
    <property type="project" value="UniProtKB-ARBA"/>
</dbReference>
<organism evidence="13 14">
    <name type="scientific">Habropoda laboriosa</name>
    <dbReference type="NCBI Taxonomy" id="597456"/>
    <lineage>
        <taxon>Eukaryota</taxon>
        <taxon>Metazoa</taxon>
        <taxon>Ecdysozoa</taxon>
        <taxon>Arthropoda</taxon>
        <taxon>Hexapoda</taxon>
        <taxon>Insecta</taxon>
        <taxon>Pterygota</taxon>
        <taxon>Neoptera</taxon>
        <taxon>Endopterygota</taxon>
        <taxon>Hymenoptera</taxon>
        <taxon>Apocrita</taxon>
        <taxon>Aculeata</taxon>
        <taxon>Apoidea</taxon>
        <taxon>Anthophila</taxon>
        <taxon>Apidae</taxon>
        <taxon>Habropoda</taxon>
    </lineage>
</organism>
<dbReference type="GO" id="GO:0046872">
    <property type="term" value="F:metal ion binding"/>
    <property type="evidence" value="ECO:0007669"/>
    <property type="project" value="UniProtKB-KW"/>
</dbReference>
<keyword evidence="11" id="KW-0472">Membrane</keyword>
<keyword evidence="11" id="KW-0812">Transmembrane</keyword>
<dbReference type="Gene3D" id="2.60.120.650">
    <property type="entry name" value="Cupin"/>
    <property type="match status" value="1"/>
</dbReference>
<gene>
    <name evidence="13" type="ORF">WH47_11450</name>
</gene>
<keyword evidence="11" id="KW-1133">Transmembrane helix</keyword>
<dbReference type="InterPro" id="IPR050341">
    <property type="entry name" value="PP1_catalytic_subunit"/>
</dbReference>
<accession>A0A0L7QL18</accession>
<dbReference type="InterPro" id="IPR006186">
    <property type="entry name" value="Ser/Thr-sp_prot-phosphatase"/>
</dbReference>
<dbReference type="OrthoDB" id="10059103at2759"/>
<evidence type="ECO:0000256" key="11">
    <source>
        <dbReference type="SAM" id="Phobius"/>
    </source>
</evidence>
<dbReference type="Pfam" id="PF00149">
    <property type="entry name" value="Metallophos"/>
    <property type="match status" value="1"/>
</dbReference>
<dbReference type="Gene3D" id="3.60.21.10">
    <property type="match status" value="1"/>
</dbReference>
<evidence type="ECO:0000256" key="1">
    <source>
        <dbReference type="ARBA" id="ARBA00001936"/>
    </source>
</evidence>
<name>A0A0L7QL18_9HYME</name>
<evidence type="ECO:0000259" key="12">
    <source>
        <dbReference type="PROSITE" id="PS00125"/>
    </source>
</evidence>
<dbReference type="EC" id="3.1.3.16" evidence="9"/>
<evidence type="ECO:0000256" key="7">
    <source>
        <dbReference type="ARBA" id="ARBA00047761"/>
    </source>
</evidence>
<evidence type="ECO:0000256" key="5">
    <source>
        <dbReference type="ARBA" id="ARBA00022912"/>
    </source>
</evidence>
<dbReference type="Pfam" id="PF16891">
    <property type="entry name" value="STPPase_N"/>
    <property type="match status" value="1"/>
</dbReference>
<dbReference type="GO" id="GO:1902494">
    <property type="term" value="C:catalytic complex"/>
    <property type="evidence" value="ECO:0007669"/>
    <property type="project" value="UniProtKB-ARBA"/>
</dbReference>
<proteinExistence type="inferred from homology"/>
<keyword evidence="3" id="KW-0479">Metal-binding</keyword>
<dbReference type="CDD" id="cd07414">
    <property type="entry name" value="MPP_PP1_PPKL"/>
    <property type="match status" value="1"/>
</dbReference>
<evidence type="ECO:0000256" key="8">
    <source>
        <dbReference type="ARBA" id="ARBA00048336"/>
    </source>
</evidence>
<evidence type="ECO:0000313" key="13">
    <source>
        <dbReference type="EMBL" id="KOC59264.1"/>
    </source>
</evidence>
<dbReference type="AlphaFoldDB" id="A0A0L7QL18"/>
<feature type="transmembrane region" description="Helical" evidence="11">
    <location>
        <begin position="69"/>
        <end position="90"/>
    </location>
</feature>
<dbReference type="GO" id="GO:0005829">
    <property type="term" value="C:cytosol"/>
    <property type="evidence" value="ECO:0007669"/>
    <property type="project" value="UniProtKB-ARBA"/>
</dbReference>
<evidence type="ECO:0000256" key="9">
    <source>
        <dbReference type="RuleBase" id="RU004273"/>
    </source>
</evidence>
<dbReference type="InterPro" id="IPR004843">
    <property type="entry name" value="Calcineurin-like_PHP"/>
</dbReference>
<comment type="cofactor">
    <cofactor evidence="1">
        <name>Mn(2+)</name>
        <dbReference type="ChEBI" id="CHEBI:29035"/>
    </cofactor>
</comment>
<evidence type="ECO:0000313" key="14">
    <source>
        <dbReference type="Proteomes" id="UP000053825"/>
    </source>
</evidence>
<protein>
    <recommendedName>
        <fullName evidence="9">Serine/threonine-protein phosphatase</fullName>
        <ecNumber evidence="9">3.1.3.16</ecNumber>
    </recommendedName>
</protein>
<dbReference type="InterPro" id="IPR031675">
    <property type="entry name" value="STPPase_N"/>
</dbReference>
<evidence type="ECO:0000256" key="6">
    <source>
        <dbReference type="ARBA" id="ARBA00023211"/>
    </source>
</evidence>
<dbReference type="STRING" id="597456.A0A0L7QL18"/>
<sequence length="640" mass="73481">MSNSKCIKQLRKNYVKEQQEMTHSEKLRLIDDELNAFYKYCQQAGFTEEEMDIICQPLVAAMRRSWLQLVFRGTLILIVLGTLACLAAQLDFVGTHFTVISRLLLIKVLPIWNWQPLYYENCMINNPFYSDYMITEEDCVTCEALETIDRLSDVRYLNLVENYLSRDAPAIITDAMDSWAVMNTDYFWFDNITHLYLEDERLMETVPCALSSNLRTGSSDLAAFLRRVHSPEVAKWFVHWQNCDMNAVKVLRKYYQRPYFLSSAVSPAHFNWVLMSSDYNSPSYKKVELDSGLIALAQLRGATQLRLTPINPCNSSCPELIADLHQGEMLRGARPGKNVQLTEGEIKGLCLKSREIFLSQPILLELEAPLKICGDIHGQYYDLLRLFEYGGFPPESNYLFLGDYVDRGKQSLETICLLLAYKIKYPENFFLLRGNHECASINRIYGFYDECKRRYNIKLWKTFTDCFNCLPVAAIVDEKIFCCHGGLSPDLQNMEQIRRIMRPTDVPDQGLLCDLLWSDPDKDTMGWGENDRGVSFTFGAEVVAKFLHKHDFDLICRAHQVVEDGYEFFAKRQLVTLFSAPNYCGEFDNAGAMMSVDETLMCSFQILKPADKKKLSYGGLNANRPVTPPRGGGNNKNKKK</sequence>
<dbReference type="SMART" id="SM00156">
    <property type="entry name" value="PP2Ac"/>
    <property type="match status" value="1"/>
</dbReference>
<feature type="domain" description="Serine/threonine specific protein phosphatases" evidence="12">
    <location>
        <begin position="432"/>
        <end position="437"/>
    </location>
</feature>
<dbReference type="GO" id="GO:0005634">
    <property type="term" value="C:nucleus"/>
    <property type="evidence" value="ECO:0007669"/>
    <property type="project" value="TreeGrafter"/>
</dbReference>
<dbReference type="SUPFAM" id="SSF56300">
    <property type="entry name" value="Metallo-dependent phosphatases"/>
    <property type="match status" value="1"/>
</dbReference>
<keyword evidence="6" id="KW-0464">Manganese</keyword>
<dbReference type="GO" id="GO:0004722">
    <property type="term" value="F:protein serine/threonine phosphatase activity"/>
    <property type="evidence" value="ECO:0007669"/>
    <property type="project" value="UniProtKB-EC"/>
</dbReference>